<proteinExistence type="predicted"/>
<organism evidence="1 2">
    <name type="scientific">Xanthomonas cucurbitae</name>
    <dbReference type="NCBI Taxonomy" id="56453"/>
    <lineage>
        <taxon>Bacteria</taxon>
        <taxon>Pseudomonadati</taxon>
        <taxon>Pseudomonadota</taxon>
        <taxon>Gammaproteobacteria</taxon>
        <taxon>Lysobacterales</taxon>
        <taxon>Lysobacteraceae</taxon>
        <taxon>Xanthomonas</taxon>
    </lineage>
</organism>
<evidence type="ECO:0000313" key="1">
    <source>
        <dbReference type="EMBL" id="PPU76493.1"/>
    </source>
</evidence>
<name>A0A2S7DRP1_9XANT</name>
<sequence>MVCSASVQAQTVEYAAPATVAPAGWTAGAVLRARWDVRFNDVGGGGQRRTSDHLSFDTFILKADFDGRDYFASAQYRFYGGSFLYPTTSGYRNYPGEVGFPLQAYAGRRLANGDRIAVGLPPVVLDDQYWGAQVLGSIGFVIGLEEVYAPGITYKHDGPGYRLSTGYYPISTPNGKGLSRDGARYSTTFVQADGYVPDGTNTSERDLLAATYDWDVASGCDAKLTAAVSGLHSRLVDESGLGHRDGQRLAYAASLKLVATSWSAKLLAARQQINLSGVRNPDIVTVGGFDASYNIATCGTVVFAEFGMPVTLGSESFNTYASYSRFFKDRAAFQDSERLTLGIAWKRAALQISTELLVGRNDPFVGAGQYLGGAAQGGDGRTKTSIFSIIGYHF</sequence>
<protein>
    <submittedName>
        <fullName evidence="1">Uncharacterized protein</fullName>
    </submittedName>
</protein>
<dbReference type="EMBL" id="MDED01000015">
    <property type="protein sequence ID" value="PPU76493.1"/>
    <property type="molecule type" value="Genomic_DNA"/>
</dbReference>
<reference evidence="1 2" key="1">
    <citation type="submission" date="2016-08" db="EMBL/GenBank/DDBJ databases">
        <authorList>
            <person name="Seilhamer J.J."/>
        </authorList>
    </citation>
    <scope>NUCLEOTIDE SEQUENCE [LARGE SCALE GENOMIC DNA]</scope>
    <source>
        <strain evidence="1 2">CFBP2542</strain>
    </source>
</reference>
<gene>
    <name evidence="1" type="ORF">XcuCFBP2542_09645</name>
</gene>
<dbReference type="AlphaFoldDB" id="A0A2S7DRP1"/>
<dbReference type="Proteomes" id="UP000239561">
    <property type="component" value="Unassembled WGS sequence"/>
</dbReference>
<accession>A0A2S7DRP1</accession>
<comment type="caution">
    <text evidence="1">The sequence shown here is derived from an EMBL/GenBank/DDBJ whole genome shotgun (WGS) entry which is preliminary data.</text>
</comment>
<evidence type="ECO:0000313" key="2">
    <source>
        <dbReference type="Proteomes" id="UP000239561"/>
    </source>
</evidence>